<sequence>MSGAQLRNEITNLLIKVIKNNPRALNEKLRNYITSHEFWANVEYLHKVLKLIKIAIKTVESSNVKFADVFLILVKMAFAIKAMLTMGNYN</sequence>
<dbReference type="EMBL" id="WTPW01002211">
    <property type="protein sequence ID" value="KAF0392002.1"/>
    <property type="molecule type" value="Genomic_DNA"/>
</dbReference>
<reference evidence="1 2" key="1">
    <citation type="journal article" date="2019" name="Environ. Microbiol.">
        <title>At the nexus of three kingdoms: the genome of the mycorrhizal fungus Gigaspora margarita provides insights into plant, endobacterial and fungal interactions.</title>
        <authorList>
            <person name="Venice F."/>
            <person name="Ghignone S."/>
            <person name="Salvioli di Fossalunga A."/>
            <person name="Amselem J."/>
            <person name="Novero M."/>
            <person name="Xianan X."/>
            <person name="Sedzielewska Toro K."/>
            <person name="Morin E."/>
            <person name="Lipzen A."/>
            <person name="Grigoriev I.V."/>
            <person name="Henrissat B."/>
            <person name="Martin F.M."/>
            <person name="Bonfante P."/>
        </authorList>
    </citation>
    <scope>NUCLEOTIDE SEQUENCE [LARGE SCALE GENOMIC DNA]</scope>
    <source>
        <strain evidence="1 2">BEG34</strain>
    </source>
</reference>
<organism evidence="1 2">
    <name type="scientific">Gigaspora margarita</name>
    <dbReference type="NCBI Taxonomy" id="4874"/>
    <lineage>
        <taxon>Eukaryota</taxon>
        <taxon>Fungi</taxon>
        <taxon>Fungi incertae sedis</taxon>
        <taxon>Mucoromycota</taxon>
        <taxon>Glomeromycotina</taxon>
        <taxon>Glomeromycetes</taxon>
        <taxon>Diversisporales</taxon>
        <taxon>Gigasporaceae</taxon>
        <taxon>Gigaspora</taxon>
    </lineage>
</organism>
<dbReference type="SUPFAM" id="SSF53098">
    <property type="entry name" value="Ribonuclease H-like"/>
    <property type="match status" value="1"/>
</dbReference>
<dbReference type="Proteomes" id="UP000439903">
    <property type="component" value="Unassembled WGS sequence"/>
</dbReference>
<accession>A0A8H4A139</accession>
<proteinExistence type="predicted"/>
<evidence type="ECO:0000313" key="2">
    <source>
        <dbReference type="Proteomes" id="UP000439903"/>
    </source>
</evidence>
<keyword evidence="2" id="KW-1185">Reference proteome</keyword>
<evidence type="ECO:0000313" key="1">
    <source>
        <dbReference type="EMBL" id="KAF0392002.1"/>
    </source>
</evidence>
<dbReference type="AlphaFoldDB" id="A0A8H4A139"/>
<dbReference type="InterPro" id="IPR012337">
    <property type="entry name" value="RNaseH-like_sf"/>
</dbReference>
<name>A0A8H4A139_GIGMA</name>
<gene>
    <name evidence="1" type="ORF">F8M41_010688</name>
</gene>
<comment type="caution">
    <text evidence="1">The sequence shown here is derived from an EMBL/GenBank/DDBJ whole genome shotgun (WGS) entry which is preliminary data.</text>
</comment>
<dbReference type="OrthoDB" id="10459704at2759"/>
<protein>
    <submittedName>
        <fullName evidence="1">Zinc finger bed domain-containing protein 1-like</fullName>
    </submittedName>
</protein>